<dbReference type="GeneID" id="93163014"/>
<evidence type="ECO:0000313" key="2">
    <source>
        <dbReference type="EMBL" id="KMW11173.1"/>
    </source>
</evidence>
<gene>
    <name evidence="2" type="ORF">HMPREF9470_00460</name>
</gene>
<dbReference type="OrthoDB" id="2065073at2"/>
<dbReference type="PATRIC" id="fig|742734.4.peg.491"/>
<feature type="signal peptide" evidence="1">
    <location>
        <begin position="1"/>
        <end position="19"/>
    </location>
</feature>
<comment type="caution">
    <text evidence="2">The sequence shown here is derived from an EMBL/GenBank/DDBJ whole genome shotgun (WGS) entry which is preliminary data.</text>
</comment>
<evidence type="ECO:0000256" key="1">
    <source>
        <dbReference type="SAM" id="SignalP"/>
    </source>
</evidence>
<evidence type="ECO:0008006" key="4">
    <source>
        <dbReference type="Google" id="ProtNLM"/>
    </source>
</evidence>
<evidence type="ECO:0000313" key="3">
    <source>
        <dbReference type="Proteomes" id="UP000037392"/>
    </source>
</evidence>
<proteinExistence type="predicted"/>
<dbReference type="AlphaFoldDB" id="A0A0J9BDB1"/>
<dbReference type="RefSeq" id="WP_048929101.1">
    <property type="nucleotide sequence ID" value="NZ_KQ235875.1"/>
</dbReference>
<dbReference type="Proteomes" id="UP000037392">
    <property type="component" value="Unassembled WGS sequence"/>
</dbReference>
<name>A0A0J9BDB1_9FIRM</name>
<organism evidence="2 3">
    <name type="scientific">[Clostridium] citroniae WAL-19142</name>
    <dbReference type="NCBI Taxonomy" id="742734"/>
    <lineage>
        <taxon>Bacteria</taxon>
        <taxon>Bacillati</taxon>
        <taxon>Bacillota</taxon>
        <taxon>Clostridia</taxon>
        <taxon>Lachnospirales</taxon>
        <taxon>Lachnospiraceae</taxon>
        <taxon>Enterocloster</taxon>
    </lineage>
</organism>
<keyword evidence="1" id="KW-0732">Signal</keyword>
<dbReference type="PROSITE" id="PS51257">
    <property type="entry name" value="PROKAR_LIPOPROTEIN"/>
    <property type="match status" value="1"/>
</dbReference>
<reference evidence="2 3" key="1">
    <citation type="submission" date="2011-04" db="EMBL/GenBank/DDBJ databases">
        <title>The Genome Sequence of Clostridium citroniae WAL-19142.</title>
        <authorList>
            <consortium name="The Broad Institute Genome Sequencing Platform"/>
            <person name="Earl A."/>
            <person name="Ward D."/>
            <person name="Feldgarden M."/>
            <person name="Gevers D."/>
            <person name="Warren Y.A."/>
            <person name="Tyrrell K.L."/>
            <person name="Citron D.M."/>
            <person name="Goldstein E.J."/>
            <person name="Daigneault M."/>
            <person name="Allen-Vercoe E."/>
            <person name="Young S.K."/>
            <person name="Zeng Q."/>
            <person name="Gargeya S."/>
            <person name="Fitzgerald M."/>
            <person name="Haas B."/>
            <person name="Abouelleil A."/>
            <person name="Alvarado L."/>
            <person name="Arachchi H.M."/>
            <person name="Berlin A."/>
            <person name="Brown A."/>
            <person name="Chapman S.B."/>
            <person name="Chen Z."/>
            <person name="Dunbar C."/>
            <person name="Freedman E."/>
            <person name="Gearin G."/>
            <person name="Gellesch M."/>
            <person name="Goldberg J."/>
            <person name="Griggs A."/>
            <person name="Gujja S."/>
            <person name="Heilman E.R."/>
            <person name="Heiman D."/>
            <person name="Howarth C."/>
            <person name="Larson L."/>
            <person name="Lui A."/>
            <person name="MacDonald P.J."/>
            <person name="Mehta T."/>
            <person name="Montmayeur A."/>
            <person name="Murphy C."/>
            <person name="Neiman D."/>
            <person name="Pearson M."/>
            <person name="Priest M."/>
            <person name="Roberts A."/>
            <person name="Saif S."/>
            <person name="Shea T."/>
            <person name="Shenoy N."/>
            <person name="Sisk P."/>
            <person name="Stolte C."/>
            <person name="Sykes S."/>
            <person name="White J."/>
            <person name="Yandava C."/>
            <person name="Wortman J."/>
            <person name="Nusbaum C."/>
            <person name="Birren B."/>
        </authorList>
    </citation>
    <scope>NUCLEOTIDE SEQUENCE [LARGE SCALE GENOMIC DNA]</scope>
    <source>
        <strain evidence="2 3">WAL-19142</strain>
    </source>
</reference>
<feature type="chain" id="PRO_5038420294" description="DUF5666 domain-containing protein" evidence="1">
    <location>
        <begin position="20"/>
        <end position="278"/>
    </location>
</feature>
<protein>
    <recommendedName>
        <fullName evidence="4">DUF5666 domain-containing protein</fullName>
    </recommendedName>
</protein>
<accession>A0A0J9BDB1</accession>
<sequence>MKKHYLTIAVMALALGMTACSSKTNETTAPTTTQAQTTEAATASAEAEDDLEEDYFYGFVGEVNDKIITVAEGEDKAVKFDITDAEITGADAIGVGDEVEVTFNGEMSQDVTKAKSVEIITSAAEEAEAEAAAENDEIISGTIEKADDKTVTLKTEDGIYTFNALIAQKVTKGGIKAGVNADVTFYGDLEDEEDKPVATKIVTEDAKDTPDAKVNALTGKVAEVKSDYVVLDTVDPENTLFTFLGTEGMFDGVKVGDTATVTYEGTLTDKAIRATGVK</sequence>
<dbReference type="EMBL" id="ADLK01000056">
    <property type="protein sequence ID" value="KMW11173.1"/>
    <property type="molecule type" value="Genomic_DNA"/>
</dbReference>